<organism evidence="2">
    <name type="scientific">Salmonella typhi</name>
    <dbReference type="NCBI Taxonomy" id="90370"/>
    <lineage>
        <taxon>Bacteria</taxon>
        <taxon>Pseudomonadati</taxon>
        <taxon>Pseudomonadota</taxon>
        <taxon>Gammaproteobacteria</taxon>
        <taxon>Enterobacterales</taxon>
        <taxon>Enterobacteriaceae</taxon>
        <taxon>Salmonella</taxon>
    </lineage>
</organism>
<feature type="non-terminal residue" evidence="2">
    <location>
        <position position="101"/>
    </location>
</feature>
<feature type="signal peptide" evidence="1">
    <location>
        <begin position="1"/>
        <end position="17"/>
    </location>
</feature>
<protein>
    <submittedName>
        <fullName evidence="2">Uncharacterized protein</fullName>
    </submittedName>
</protein>
<sequence>MKWIIMVLVFSFSNVYAEDCSQQDFDKADMALDSLASWKAVDGFYSRHSQCDVGYLREGTSEKIIRLLVDRWGELNELSALIKRKPALGDYVIDHIGEILD</sequence>
<evidence type="ECO:0000313" key="2">
    <source>
        <dbReference type="EMBL" id="HAE1999553.1"/>
    </source>
</evidence>
<keyword evidence="1" id="KW-0732">Signal</keyword>
<gene>
    <name evidence="2" type="ORF">G3V49_004729</name>
</gene>
<proteinExistence type="predicted"/>
<evidence type="ECO:0000256" key="1">
    <source>
        <dbReference type="SAM" id="SignalP"/>
    </source>
</evidence>
<name>A0A727JUS6_SALTI</name>
<feature type="chain" id="PRO_5027839434" evidence="1">
    <location>
        <begin position="18"/>
        <end position="101"/>
    </location>
</feature>
<accession>A0A727JUS6</accession>
<reference evidence="2" key="2">
    <citation type="submission" date="2018-07" db="EMBL/GenBank/DDBJ databases">
        <authorList>
            <consortium name="NCBI Pathogen Detection Project"/>
        </authorList>
    </citation>
    <scope>NUCLEOTIDE SEQUENCE</scope>
    <source>
        <strain evidence="2">10-1436</strain>
    </source>
</reference>
<dbReference type="AlphaFoldDB" id="A0A727JUS6"/>
<reference evidence="2" key="1">
    <citation type="journal article" date="2018" name="Genome Biol.">
        <title>SKESA: strategic k-mer extension for scrupulous assemblies.</title>
        <authorList>
            <person name="Souvorov A."/>
            <person name="Agarwala R."/>
            <person name="Lipman D.J."/>
        </authorList>
    </citation>
    <scope>NUCLEOTIDE SEQUENCE</scope>
    <source>
        <strain evidence="2">10-1436</strain>
    </source>
</reference>
<comment type="caution">
    <text evidence="2">The sequence shown here is derived from an EMBL/GenBank/DDBJ whole genome shotgun (WGS) entry which is preliminary data.</text>
</comment>
<dbReference type="EMBL" id="DAARDQ010000158">
    <property type="protein sequence ID" value="HAE1999553.1"/>
    <property type="molecule type" value="Genomic_DNA"/>
</dbReference>